<evidence type="ECO:0000313" key="1">
    <source>
        <dbReference type="EnsemblPlants" id="MELO3C031550.2.1"/>
    </source>
</evidence>
<protein>
    <submittedName>
        <fullName evidence="1">Uncharacterized protein</fullName>
    </submittedName>
</protein>
<dbReference type="AlphaFoldDB" id="A0A9I9EBQ0"/>
<proteinExistence type="predicted"/>
<name>A0A9I9EBQ0_CUCME</name>
<dbReference type="EnsemblPlants" id="MELO3C031550.2.1">
    <property type="protein sequence ID" value="MELO3C031550.2.1"/>
    <property type="gene ID" value="MELO3C031550.2"/>
</dbReference>
<sequence>MRGIHGKETINLHKFLCFFLFVASDLFHRKSCKELSRITTMLVHLVRKIDQKLEAEKIS</sequence>
<reference evidence="1" key="1">
    <citation type="submission" date="2023-03" db="UniProtKB">
        <authorList>
            <consortium name="EnsemblPlants"/>
        </authorList>
    </citation>
    <scope>IDENTIFICATION</scope>
</reference>
<organism evidence="1">
    <name type="scientific">Cucumis melo</name>
    <name type="common">Muskmelon</name>
    <dbReference type="NCBI Taxonomy" id="3656"/>
    <lineage>
        <taxon>Eukaryota</taxon>
        <taxon>Viridiplantae</taxon>
        <taxon>Streptophyta</taxon>
        <taxon>Embryophyta</taxon>
        <taxon>Tracheophyta</taxon>
        <taxon>Spermatophyta</taxon>
        <taxon>Magnoliopsida</taxon>
        <taxon>eudicotyledons</taxon>
        <taxon>Gunneridae</taxon>
        <taxon>Pentapetalae</taxon>
        <taxon>rosids</taxon>
        <taxon>fabids</taxon>
        <taxon>Cucurbitales</taxon>
        <taxon>Cucurbitaceae</taxon>
        <taxon>Benincaseae</taxon>
        <taxon>Cucumis</taxon>
    </lineage>
</organism>
<dbReference type="Gramene" id="MELO3C031550.2.1">
    <property type="protein sequence ID" value="MELO3C031550.2.1"/>
    <property type="gene ID" value="MELO3C031550.2"/>
</dbReference>
<accession>A0A9I9EBQ0</accession>